<keyword evidence="2 3" id="KW-0040">ANK repeat</keyword>
<feature type="repeat" description="ANK" evidence="3">
    <location>
        <begin position="34"/>
        <end position="66"/>
    </location>
</feature>
<feature type="repeat" description="ANK" evidence="3">
    <location>
        <begin position="67"/>
        <end position="99"/>
    </location>
</feature>
<protein>
    <submittedName>
        <fullName evidence="5">Uncharacterized protein</fullName>
    </submittedName>
</protein>
<dbReference type="PANTHER" id="PTHR24171">
    <property type="entry name" value="ANKYRIN REPEAT DOMAIN-CONTAINING PROTEIN 39-RELATED"/>
    <property type="match status" value="1"/>
</dbReference>
<dbReference type="PROSITE" id="PS50297">
    <property type="entry name" value="ANK_REP_REGION"/>
    <property type="match status" value="3"/>
</dbReference>
<reference evidence="5" key="1">
    <citation type="submission" date="2021-01" db="EMBL/GenBank/DDBJ databases">
        <authorList>
            <person name="Corre E."/>
            <person name="Pelletier E."/>
            <person name="Niang G."/>
            <person name="Scheremetjew M."/>
            <person name="Finn R."/>
            <person name="Kale V."/>
            <person name="Holt S."/>
            <person name="Cochrane G."/>
            <person name="Meng A."/>
            <person name="Brown T."/>
            <person name="Cohen L."/>
        </authorList>
    </citation>
    <scope>NUCLEOTIDE SEQUENCE</scope>
    <source>
        <strain evidence="5">CCMP1897</strain>
    </source>
</reference>
<sequence>MAPSVFISARDGDLKHVKRTLDEGGNVDGREPKTEATCLHFAAKGNHPDIVTLLIKRGANVNLANKEGATPLHEAAAQGCQACVQVLLEGGSRLEAKDKTRQNAIHLAAFYGKDQCLAAMLEFQEKKEMEERTVQASTAKGEPELLVDQKDILGMTPLYYAAKNGHEACVRILLDAKADPLVRNNTGSTSLHAAASGDCFAVVERLFQACGPDPFLQLKDRKARTPSHICKDERLALLLEGEAYETEIAEKEPPGEEEDPPCMEKAAQPLPRAESPPPRMEGTESHQVQINKGVELFSRWIPITVEQLLESLHVE</sequence>
<dbReference type="AlphaFoldDB" id="A0A7S3XD60"/>
<name>A0A7S3XD60_9CHLO</name>
<evidence type="ECO:0000256" key="2">
    <source>
        <dbReference type="ARBA" id="ARBA00023043"/>
    </source>
</evidence>
<dbReference type="SMART" id="SM00248">
    <property type="entry name" value="ANK"/>
    <property type="match status" value="5"/>
</dbReference>
<evidence type="ECO:0000256" key="3">
    <source>
        <dbReference type="PROSITE-ProRule" id="PRU00023"/>
    </source>
</evidence>
<gene>
    <name evidence="5" type="ORF">PSAL00342_LOCUS5555</name>
</gene>
<dbReference type="InterPro" id="IPR002110">
    <property type="entry name" value="Ankyrin_rpt"/>
</dbReference>
<dbReference type="PROSITE" id="PS50088">
    <property type="entry name" value="ANK_REPEAT"/>
    <property type="match status" value="3"/>
</dbReference>
<feature type="region of interest" description="Disordered" evidence="4">
    <location>
        <begin position="248"/>
        <end position="286"/>
    </location>
</feature>
<accession>A0A7S3XD60</accession>
<feature type="repeat" description="ANK" evidence="3">
    <location>
        <begin position="153"/>
        <end position="185"/>
    </location>
</feature>
<dbReference type="SUPFAM" id="SSF48403">
    <property type="entry name" value="Ankyrin repeat"/>
    <property type="match status" value="1"/>
</dbReference>
<dbReference type="EMBL" id="HBIS01006152">
    <property type="protein sequence ID" value="CAE0611720.1"/>
    <property type="molecule type" value="Transcribed_RNA"/>
</dbReference>
<evidence type="ECO:0000256" key="1">
    <source>
        <dbReference type="ARBA" id="ARBA00022737"/>
    </source>
</evidence>
<dbReference type="Pfam" id="PF12796">
    <property type="entry name" value="Ank_2"/>
    <property type="match status" value="2"/>
</dbReference>
<dbReference type="InterPro" id="IPR036770">
    <property type="entry name" value="Ankyrin_rpt-contain_sf"/>
</dbReference>
<keyword evidence="1" id="KW-0677">Repeat</keyword>
<evidence type="ECO:0000256" key="4">
    <source>
        <dbReference type="SAM" id="MobiDB-lite"/>
    </source>
</evidence>
<evidence type="ECO:0000313" key="5">
    <source>
        <dbReference type="EMBL" id="CAE0611720.1"/>
    </source>
</evidence>
<dbReference type="Gene3D" id="1.25.40.20">
    <property type="entry name" value="Ankyrin repeat-containing domain"/>
    <property type="match status" value="2"/>
</dbReference>
<organism evidence="5">
    <name type="scientific">Picocystis salinarum</name>
    <dbReference type="NCBI Taxonomy" id="88271"/>
    <lineage>
        <taxon>Eukaryota</taxon>
        <taxon>Viridiplantae</taxon>
        <taxon>Chlorophyta</taxon>
        <taxon>Picocystophyceae</taxon>
        <taxon>Picocystales</taxon>
        <taxon>Picocystaceae</taxon>
        <taxon>Picocystis</taxon>
    </lineage>
</organism>
<proteinExistence type="predicted"/>